<feature type="domain" description="Beta-lactamase-related" evidence="2">
    <location>
        <begin position="41"/>
        <end position="326"/>
    </location>
</feature>
<dbReference type="Gene3D" id="3.40.710.10">
    <property type="entry name" value="DD-peptidase/beta-lactamase superfamily"/>
    <property type="match status" value="1"/>
</dbReference>
<dbReference type="RefSeq" id="WP_377021908.1">
    <property type="nucleotide sequence ID" value="NZ_JBHLTS010000018.1"/>
</dbReference>
<dbReference type="EC" id="3.-.-.-" evidence="3"/>
<dbReference type="GO" id="GO:0016787">
    <property type="term" value="F:hydrolase activity"/>
    <property type="evidence" value="ECO:0007669"/>
    <property type="project" value="UniProtKB-KW"/>
</dbReference>
<accession>A0ABV6L3L8</accession>
<reference evidence="3 4" key="1">
    <citation type="submission" date="2024-09" db="EMBL/GenBank/DDBJ databases">
        <authorList>
            <person name="Sun Q."/>
            <person name="Mori K."/>
        </authorList>
    </citation>
    <scope>NUCLEOTIDE SEQUENCE [LARGE SCALE GENOMIC DNA]</scope>
    <source>
        <strain evidence="3 4">NCAIM B.02415</strain>
    </source>
</reference>
<dbReference type="PANTHER" id="PTHR43283:SF18">
    <property type="match status" value="1"/>
</dbReference>
<sequence>MKKIILSLSLLLLITSIAYAQNKTDTIPDMNDPGKVLAWLKKRNIPALGLAYIEKGKLQSVKVFGNLKPGVAASDNALFNVASLTKPITTMVTLNLVNSGKWQLDEPLFHYWTDPDIKDDPRSLKLTTKDILNHRTGFPNWRSQLKYGKLAFQVDPGTKYGYSGEGFEYLRHALENKFHRTLAQLADSIIFKPLKMRSTGFTWNDKMESRFAVPTDENGKSLEIPKNKEANAADLLKTTVGDYGRFLVWILDGGGLSKELFRQMLDKQVEIKEHVYMGLGWSVYDDLGNGEYGVSHGGRDPGVNTIVFILPNSKRGLLIFTNSDNGSQLYAPLVKAYLKQQGQAILDIELKNQTNK</sequence>
<protein>
    <submittedName>
        <fullName evidence="3">Serine hydrolase domain-containing protein</fullName>
        <ecNumber evidence="3">3.-.-.-</ecNumber>
    </submittedName>
</protein>
<dbReference type="InterPro" id="IPR001466">
    <property type="entry name" value="Beta-lactam-related"/>
</dbReference>
<proteinExistence type="predicted"/>
<gene>
    <name evidence="3" type="ORF">ACFFGT_07585</name>
</gene>
<keyword evidence="1" id="KW-0732">Signal</keyword>
<keyword evidence="4" id="KW-1185">Reference proteome</keyword>
<dbReference type="Pfam" id="PF00144">
    <property type="entry name" value="Beta-lactamase"/>
    <property type="match status" value="1"/>
</dbReference>
<dbReference type="SUPFAM" id="SSF56601">
    <property type="entry name" value="beta-lactamase/transpeptidase-like"/>
    <property type="match status" value="1"/>
</dbReference>
<keyword evidence="3" id="KW-0378">Hydrolase</keyword>
<name>A0ABV6L3L8_9SPHI</name>
<dbReference type="Proteomes" id="UP001589828">
    <property type="component" value="Unassembled WGS sequence"/>
</dbReference>
<evidence type="ECO:0000256" key="1">
    <source>
        <dbReference type="SAM" id="SignalP"/>
    </source>
</evidence>
<organism evidence="3 4">
    <name type="scientific">Mucilaginibacter angelicae</name>
    <dbReference type="NCBI Taxonomy" id="869718"/>
    <lineage>
        <taxon>Bacteria</taxon>
        <taxon>Pseudomonadati</taxon>
        <taxon>Bacteroidota</taxon>
        <taxon>Sphingobacteriia</taxon>
        <taxon>Sphingobacteriales</taxon>
        <taxon>Sphingobacteriaceae</taxon>
        <taxon>Mucilaginibacter</taxon>
    </lineage>
</organism>
<evidence type="ECO:0000259" key="2">
    <source>
        <dbReference type="Pfam" id="PF00144"/>
    </source>
</evidence>
<feature type="signal peptide" evidence="1">
    <location>
        <begin position="1"/>
        <end position="20"/>
    </location>
</feature>
<dbReference type="InterPro" id="IPR050789">
    <property type="entry name" value="Diverse_Enzym_Activities"/>
</dbReference>
<evidence type="ECO:0000313" key="3">
    <source>
        <dbReference type="EMBL" id="MFC0514053.1"/>
    </source>
</evidence>
<dbReference type="PANTHER" id="PTHR43283">
    <property type="entry name" value="BETA-LACTAMASE-RELATED"/>
    <property type="match status" value="1"/>
</dbReference>
<dbReference type="EMBL" id="JBHLTS010000018">
    <property type="protein sequence ID" value="MFC0514053.1"/>
    <property type="molecule type" value="Genomic_DNA"/>
</dbReference>
<feature type="chain" id="PRO_5046633755" evidence="1">
    <location>
        <begin position="21"/>
        <end position="356"/>
    </location>
</feature>
<dbReference type="InterPro" id="IPR012338">
    <property type="entry name" value="Beta-lactam/transpept-like"/>
</dbReference>
<comment type="caution">
    <text evidence="3">The sequence shown here is derived from an EMBL/GenBank/DDBJ whole genome shotgun (WGS) entry which is preliminary data.</text>
</comment>
<evidence type="ECO:0000313" key="4">
    <source>
        <dbReference type="Proteomes" id="UP001589828"/>
    </source>
</evidence>